<name>F9WC86_TRYCI</name>
<feature type="compositionally biased region" description="Basic and acidic residues" evidence="1">
    <location>
        <begin position="455"/>
        <end position="480"/>
    </location>
</feature>
<reference evidence="3" key="1">
    <citation type="submission" date="2011-07" db="EMBL/GenBank/DDBJ databases">
        <title>Divergent evolution of antigenic variation in African trypanosomes.</title>
        <authorList>
            <person name="Jackson A.P."/>
            <person name="Berry A."/>
            <person name="Allison H.C."/>
            <person name="Burton P."/>
            <person name="Anderson J."/>
            <person name="Aslett M."/>
            <person name="Brown R."/>
            <person name="Corton N."/>
            <person name="Harris D."/>
            <person name="Hauser H."/>
            <person name="Gamble J."/>
            <person name="Gilderthorp R."/>
            <person name="McQuillan J."/>
            <person name="Quail M.A."/>
            <person name="Sanders M."/>
            <person name="Van Tonder A."/>
            <person name="Ginger M.L."/>
            <person name="Donelson J.E."/>
            <person name="Field M.C."/>
            <person name="Barry J.D."/>
            <person name="Berriman M."/>
            <person name="Hertz-Fowler C."/>
        </authorList>
    </citation>
    <scope>NUCLEOTIDE SEQUENCE [LARGE SCALE GENOMIC DNA]</scope>
    <source>
        <strain evidence="3">IL3000</strain>
    </source>
</reference>
<dbReference type="Proteomes" id="UP000000702">
    <property type="component" value="Unassembled WGS sequence"/>
</dbReference>
<evidence type="ECO:0000313" key="2">
    <source>
        <dbReference type="EMBL" id="CCD14879.1"/>
    </source>
</evidence>
<proteinExistence type="predicted"/>
<comment type="caution">
    <text evidence="2">The sequence shown here is derived from an EMBL/GenBank/DDBJ whole genome shotgun (WGS) entry which is preliminary data.</text>
</comment>
<feature type="compositionally biased region" description="Basic and acidic residues" evidence="1">
    <location>
        <begin position="439"/>
        <end position="448"/>
    </location>
</feature>
<sequence>MSKSLPPLETSSRSRDGGRALNCVTPGPGIGNALCVLSPGSTINSHLNTYSPQKFLDVEFTLGPLQDQGLPPYNDLEDPYLAPYWARREILIRETAERREELKRRRRLERQKREVARRRFVERRQRELEELACRRGVLTQRRAEAEEEEVTNMQEADRSKRRMRKKRPRHLSTRPVESTDAVAQHYPRPPPRAESANNRGRRPVPAYQGKPKTDSPPKSIILKTIRETLSSDFTRSPSPKNNRKSSASASIPARGSEAPSKGKSMVSSSKTAVPPSAAEEKSTTGLPASSEMETRDSRTVSVDKPPSHRGSSTDTSPRGTEGGVLISTEQPSSDPEATQEDRRGSSQQVDERDDATEDTTVDRKAEESEKSATEDKKESYDDEFEATETSSKKDPTTEDKAEESEKDLVTEDKAEESEKSAVEGKKESYDDEFEATDTSSKKDPATEDKAEESERDLTTEEKKAEESDESRPSSKKSEKS</sequence>
<keyword evidence="3" id="KW-1185">Reference proteome</keyword>
<feature type="compositionally biased region" description="Polar residues" evidence="1">
    <location>
        <begin position="309"/>
        <end position="318"/>
    </location>
</feature>
<feature type="region of interest" description="Disordered" evidence="1">
    <location>
        <begin position="1"/>
        <end position="20"/>
    </location>
</feature>
<protein>
    <submittedName>
        <fullName evidence="2">WGS project CAEQ00000000 data, annotated contig 2197</fullName>
    </submittedName>
</protein>
<reference evidence="2 3" key="2">
    <citation type="journal article" date="2012" name="Proc. Natl. Acad. Sci. U.S.A.">
        <title>Antigenic diversity is generated by distinct evolutionary mechanisms in African trypanosome species.</title>
        <authorList>
            <person name="Jackson A.P."/>
            <person name="Berry A."/>
            <person name="Aslett M."/>
            <person name="Allison H.C."/>
            <person name="Burton P."/>
            <person name="Vavrova-Anderson J."/>
            <person name="Brown R."/>
            <person name="Browne H."/>
            <person name="Corton N."/>
            <person name="Hauser H."/>
            <person name="Gamble J."/>
            <person name="Gilderthorp R."/>
            <person name="Marcello L."/>
            <person name="McQuillan J."/>
            <person name="Otto T.D."/>
            <person name="Quail M.A."/>
            <person name="Sanders M.J."/>
            <person name="van Tonder A."/>
            <person name="Ginger M.L."/>
            <person name="Field M.C."/>
            <person name="Barry J.D."/>
            <person name="Hertz-Fowler C."/>
            <person name="Berriman M."/>
        </authorList>
    </citation>
    <scope>NUCLEOTIDE SEQUENCE [LARGE SCALE GENOMIC DNA]</scope>
    <source>
        <strain evidence="2 3">IL3000</strain>
    </source>
</reference>
<dbReference type="EMBL" id="CAEQ01001682">
    <property type="protein sequence ID" value="CCD14879.1"/>
    <property type="molecule type" value="Genomic_DNA"/>
</dbReference>
<dbReference type="OMA" id="NSNTIEM"/>
<evidence type="ECO:0000313" key="3">
    <source>
        <dbReference type="Proteomes" id="UP000000702"/>
    </source>
</evidence>
<feature type="compositionally biased region" description="Polar residues" evidence="1">
    <location>
        <begin position="327"/>
        <end position="336"/>
    </location>
</feature>
<feature type="compositionally biased region" description="Polar residues" evidence="1">
    <location>
        <begin position="227"/>
        <end position="249"/>
    </location>
</feature>
<organism evidence="2 3">
    <name type="scientific">Trypanosoma congolense (strain IL3000)</name>
    <dbReference type="NCBI Taxonomy" id="1068625"/>
    <lineage>
        <taxon>Eukaryota</taxon>
        <taxon>Discoba</taxon>
        <taxon>Euglenozoa</taxon>
        <taxon>Kinetoplastea</taxon>
        <taxon>Metakinetoplastina</taxon>
        <taxon>Trypanosomatida</taxon>
        <taxon>Trypanosomatidae</taxon>
        <taxon>Trypanosoma</taxon>
        <taxon>Nannomonas</taxon>
    </lineage>
</organism>
<feature type="compositionally biased region" description="Basic residues" evidence="1">
    <location>
        <begin position="159"/>
        <end position="172"/>
    </location>
</feature>
<feature type="non-terminal residue" evidence="2">
    <location>
        <position position="480"/>
    </location>
</feature>
<accession>F9WC86</accession>
<dbReference type="AlphaFoldDB" id="F9WC86"/>
<feature type="compositionally biased region" description="Basic and acidic residues" evidence="1">
    <location>
        <begin position="360"/>
        <end position="379"/>
    </location>
</feature>
<feature type="region of interest" description="Disordered" evidence="1">
    <location>
        <begin position="143"/>
        <end position="480"/>
    </location>
</feature>
<evidence type="ECO:0000256" key="1">
    <source>
        <dbReference type="SAM" id="MobiDB-lite"/>
    </source>
</evidence>
<gene>
    <name evidence="2" type="ORF">TCIL3000_0_54520</name>
</gene>
<feature type="compositionally biased region" description="Basic and acidic residues" evidence="1">
    <location>
        <begin position="390"/>
        <end position="399"/>
    </location>
</feature>
<feature type="compositionally biased region" description="Basic and acidic residues" evidence="1">
    <location>
        <begin position="406"/>
        <end position="428"/>
    </location>
</feature>